<evidence type="ECO:0000256" key="2">
    <source>
        <dbReference type="ARBA" id="ARBA00022900"/>
    </source>
</evidence>
<dbReference type="InterPro" id="IPR050653">
    <property type="entry name" value="Prot_Inhib_GrowthFact_Antg"/>
</dbReference>
<proteinExistence type="evidence at transcript level"/>
<keyword evidence="1" id="KW-0646">Protease inhibitor</keyword>
<organism evidence="6">
    <name type="scientific">Procambarus clarkii</name>
    <name type="common">Red swamp crayfish</name>
    <dbReference type="NCBI Taxonomy" id="6728"/>
    <lineage>
        <taxon>Eukaryota</taxon>
        <taxon>Metazoa</taxon>
        <taxon>Ecdysozoa</taxon>
        <taxon>Arthropoda</taxon>
        <taxon>Crustacea</taxon>
        <taxon>Multicrustacea</taxon>
        <taxon>Malacostraca</taxon>
        <taxon>Eumalacostraca</taxon>
        <taxon>Eucarida</taxon>
        <taxon>Decapoda</taxon>
        <taxon>Pleocyemata</taxon>
        <taxon>Astacidea</taxon>
        <taxon>Astacoidea</taxon>
        <taxon>Cambaridae</taxon>
        <taxon>Procambarus</taxon>
    </lineage>
</organism>
<accession>D8VNJ9</accession>
<name>D8VNJ9_PROCL</name>
<evidence type="ECO:0000259" key="5">
    <source>
        <dbReference type="PROSITE" id="PS51465"/>
    </source>
</evidence>
<dbReference type="Pfam" id="PF07648">
    <property type="entry name" value="Kazal_2"/>
    <property type="match status" value="2"/>
</dbReference>
<evidence type="ECO:0000256" key="3">
    <source>
        <dbReference type="ARBA" id="ARBA00023157"/>
    </source>
</evidence>
<dbReference type="PANTHER" id="PTHR10913">
    <property type="entry name" value="FOLLISTATIN-RELATED"/>
    <property type="match status" value="1"/>
</dbReference>
<dbReference type="InterPro" id="IPR002350">
    <property type="entry name" value="Kazal_dom"/>
</dbReference>
<keyword evidence="4" id="KW-0732">Signal</keyword>
<evidence type="ECO:0000313" key="6">
    <source>
        <dbReference type="EMBL" id="ADI96223.1"/>
    </source>
</evidence>
<dbReference type="AlphaFoldDB" id="D8VNJ9"/>
<keyword evidence="3" id="KW-1015">Disulfide bond</keyword>
<dbReference type="Gene3D" id="3.30.60.30">
    <property type="match status" value="2"/>
</dbReference>
<feature type="signal peptide" evidence="4">
    <location>
        <begin position="1"/>
        <end position="18"/>
    </location>
</feature>
<dbReference type="SUPFAM" id="SSF100895">
    <property type="entry name" value="Kazal-type serine protease inhibitors"/>
    <property type="match status" value="2"/>
</dbReference>
<evidence type="ECO:0000256" key="1">
    <source>
        <dbReference type="ARBA" id="ARBA00022690"/>
    </source>
</evidence>
<feature type="chain" id="PRO_5003124964" evidence="4">
    <location>
        <begin position="19"/>
        <end position="133"/>
    </location>
</feature>
<dbReference type="EMBL" id="GU062748">
    <property type="protein sequence ID" value="ADI96223.1"/>
    <property type="molecule type" value="mRNA"/>
</dbReference>
<dbReference type="CDD" id="cd00104">
    <property type="entry name" value="KAZAL_FS"/>
    <property type="match status" value="1"/>
</dbReference>
<dbReference type="SMART" id="SM00280">
    <property type="entry name" value="KAZAL"/>
    <property type="match status" value="2"/>
</dbReference>
<dbReference type="PANTHER" id="PTHR10913:SF45">
    <property type="entry name" value="FOLLISTATIN, ISOFORM A-RELATED"/>
    <property type="match status" value="1"/>
</dbReference>
<dbReference type="InterPro" id="IPR036058">
    <property type="entry name" value="Kazal_dom_sf"/>
</dbReference>
<dbReference type="PROSITE" id="PS51465">
    <property type="entry name" value="KAZAL_2"/>
    <property type="match status" value="1"/>
</dbReference>
<evidence type="ECO:0000256" key="4">
    <source>
        <dbReference type="SAM" id="SignalP"/>
    </source>
</evidence>
<protein>
    <submittedName>
        <fullName evidence="6">Kazal-type serine proteinase inhibitor 3</fullName>
    </submittedName>
</protein>
<keyword evidence="2" id="KW-0722">Serine protease inhibitor</keyword>
<dbReference type="GO" id="GO:0005576">
    <property type="term" value="C:extracellular region"/>
    <property type="evidence" value="ECO:0007669"/>
    <property type="project" value="TreeGrafter"/>
</dbReference>
<reference evidence="6" key="2">
    <citation type="journal article" date="2010" name="Fish Shellfish Immunol.">
        <title>Three Kazal-type serine proteinase inhibitors from the red swamp crayfish Procambarus clarkii and the characterization, function analysis of hcPcSPI2.</title>
        <authorList>
            <person name="Li X.C."/>
            <person name="Zhang R.R."/>
            <person name="Sun R.R."/>
            <person name="Lan J.F."/>
            <person name="Zhao X.F."/>
            <person name="Wang J.X."/>
        </authorList>
    </citation>
    <scope>NUCLEOTIDE SEQUENCE</scope>
    <source>
        <tissue evidence="6">Hepatopancreas</tissue>
    </source>
</reference>
<feature type="domain" description="Kazal-like" evidence="5">
    <location>
        <begin position="16"/>
        <end position="68"/>
    </location>
</feature>
<reference evidence="6" key="1">
    <citation type="submission" date="2009-10" db="EMBL/GenBank/DDBJ databases">
        <authorList>
            <person name="Wang J.-X."/>
            <person name="Zhao X.-F."/>
            <person name="Li X.-C."/>
            <person name="Wang X.-W."/>
        </authorList>
    </citation>
    <scope>NUCLEOTIDE SEQUENCE</scope>
    <source>
        <tissue evidence="6">Hepatopancreas</tissue>
    </source>
</reference>
<sequence length="133" mass="14295">MSIIANLVLFSLGLLARSQDDCNSPCTTDYNPVCGTDGVTYGNLCMLEGADCLSEEDITVDYEGECHPAVHDLGAHCVPAILDEDCSTHAYEPVCEISGTSFRTFCDLCQAQLKTQANGENIVFVVDHLGPCQ</sequence>